<dbReference type="InterPro" id="IPR041581">
    <property type="entry name" value="Glyoxalase_6"/>
</dbReference>
<keyword evidence="3" id="KW-1185">Reference proteome</keyword>
<evidence type="ECO:0000313" key="3">
    <source>
        <dbReference type="Proteomes" id="UP000527616"/>
    </source>
</evidence>
<organism evidence="2 3">
    <name type="scientific">Naumannella cuiyingiana</name>
    <dbReference type="NCBI Taxonomy" id="1347891"/>
    <lineage>
        <taxon>Bacteria</taxon>
        <taxon>Bacillati</taxon>
        <taxon>Actinomycetota</taxon>
        <taxon>Actinomycetes</taxon>
        <taxon>Propionibacteriales</taxon>
        <taxon>Propionibacteriaceae</taxon>
        <taxon>Naumannella</taxon>
    </lineage>
</organism>
<gene>
    <name evidence="2" type="ORF">GGQ54_000977</name>
</gene>
<dbReference type="Proteomes" id="UP000527616">
    <property type="component" value="Unassembled WGS sequence"/>
</dbReference>
<comment type="caution">
    <text evidence="2">The sequence shown here is derived from an EMBL/GenBank/DDBJ whole genome shotgun (WGS) entry which is preliminary data.</text>
</comment>
<dbReference type="AlphaFoldDB" id="A0A7Z0IKF4"/>
<accession>A0A7Z0IKF4</accession>
<evidence type="ECO:0000259" key="1">
    <source>
        <dbReference type="Pfam" id="PF18029"/>
    </source>
</evidence>
<name>A0A7Z0IKF4_9ACTN</name>
<reference evidence="2 3" key="1">
    <citation type="submission" date="2020-07" db="EMBL/GenBank/DDBJ databases">
        <title>Sequencing the genomes of 1000 actinobacteria strains.</title>
        <authorList>
            <person name="Klenk H.-P."/>
        </authorList>
    </citation>
    <scope>NUCLEOTIDE SEQUENCE [LARGE SCALE GENOMIC DNA]</scope>
    <source>
        <strain evidence="2 3">DSM 103164</strain>
    </source>
</reference>
<evidence type="ECO:0000313" key="2">
    <source>
        <dbReference type="EMBL" id="NYI70417.1"/>
    </source>
</evidence>
<dbReference type="PANTHER" id="PTHR35908">
    <property type="entry name" value="HYPOTHETICAL FUSION PROTEIN"/>
    <property type="match status" value="1"/>
</dbReference>
<dbReference type="PANTHER" id="PTHR35908:SF1">
    <property type="entry name" value="CONSERVED PROTEIN"/>
    <property type="match status" value="1"/>
</dbReference>
<dbReference type="Pfam" id="PF18029">
    <property type="entry name" value="Glyoxalase_6"/>
    <property type="match status" value="1"/>
</dbReference>
<sequence>MGVEVQVTFDCADPGALVEFWAYAVGGTVQPPPDGFASWAEALTAWGVPISEHNSRSAVIDPGGVTPRLFFQRVPEPKTAKNRVHLDLRAAPGLTGASRTGSAWAT</sequence>
<dbReference type="RefSeq" id="WP_246292553.1">
    <property type="nucleotide sequence ID" value="NZ_JACBZS010000001.1"/>
</dbReference>
<feature type="domain" description="Glyoxalase-like" evidence="1">
    <location>
        <begin position="6"/>
        <end position="90"/>
    </location>
</feature>
<dbReference type="Gene3D" id="3.10.180.10">
    <property type="entry name" value="2,3-Dihydroxybiphenyl 1,2-Dioxygenase, domain 1"/>
    <property type="match status" value="1"/>
</dbReference>
<dbReference type="EMBL" id="JACBZS010000001">
    <property type="protein sequence ID" value="NYI70417.1"/>
    <property type="molecule type" value="Genomic_DNA"/>
</dbReference>
<proteinExistence type="predicted"/>
<protein>
    <recommendedName>
        <fullName evidence="1">Glyoxalase-like domain-containing protein</fullName>
    </recommendedName>
</protein>
<dbReference type="InterPro" id="IPR029068">
    <property type="entry name" value="Glyas_Bleomycin-R_OHBP_Dase"/>
</dbReference>